<reference evidence="1" key="2">
    <citation type="submission" date="2022-08" db="UniProtKB">
        <authorList>
            <consortium name="EnsemblMetazoa"/>
        </authorList>
    </citation>
    <scope>IDENTIFICATION</scope>
    <source>
        <strain evidence="1">STECLA/ALBI9_A</strain>
    </source>
</reference>
<sequence length="73" mass="7916">MQDLLVAAEGGRVCGSSVKCVPRVRGAVCEGGGVRSSGVRCPRCPVRRTERNVTHVQRRTVLELVLWSARVKA</sequence>
<evidence type="ECO:0000313" key="2">
    <source>
        <dbReference type="Proteomes" id="UP000069272"/>
    </source>
</evidence>
<accession>A0A182FXQ8</accession>
<proteinExistence type="predicted"/>
<dbReference type="EnsemblMetazoa" id="AALB014425-RA">
    <property type="protein sequence ID" value="AALB014425-PA"/>
    <property type="gene ID" value="AALB014425"/>
</dbReference>
<dbReference type="Proteomes" id="UP000069272">
    <property type="component" value="Chromosome 3L"/>
</dbReference>
<protein>
    <submittedName>
        <fullName evidence="1">Uncharacterized protein</fullName>
    </submittedName>
</protein>
<dbReference type="AlphaFoldDB" id="A0A182FXQ8"/>
<organism evidence="1 2">
    <name type="scientific">Anopheles albimanus</name>
    <name type="common">New world malaria mosquito</name>
    <dbReference type="NCBI Taxonomy" id="7167"/>
    <lineage>
        <taxon>Eukaryota</taxon>
        <taxon>Metazoa</taxon>
        <taxon>Ecdysozoa</taxon>
        <taxon>Arthropoda</taxon>
        <taxon>Hexapoda</taxon>
        <taxon>Insecta</taxon>
        <taxon>Pterygota</taxon>
        <taxon>Neoptera</taxon>
        <taxon>Endopterygota</taxon>
        <taxon>Diptera</taxon>
        <taxon>Nematocera</taxon>
        <taxon>Culicoidea</taxon>
        <taxon>Culicidae</taxon>
        <taxon>Anophelinae</taxon>
        <taxon>Anopheles</taxon>
    </lineage>
</organism>
<evidence type="ECO:0000313" key="1">
    <source>
        <dbReference type="EnsemblMetazoa" id="AALB014425-PA"/>
    </source>
</evidence>
<name>A0A182FXQ8_ANOAL</name>
<reference evidence="1 2" key="1">
    <citation type="journal article" date="2017" name="G3 (Bethesda)">
        <title>The Physical Genome Mapping of Anopheles albimanus Corrected Scaffold Misassemblies and Identified Interarm Rearrangements in Genus Anopheles.</title>
        <authorList>
            <person name="Artemov G.N."/>
            <person name="Peery A.N."/>
            <person name="Jiang X."/>
            <person name="Tu Z."/>
            <person name="Stegniy V.N."/>
            <person name="Sharakhova M.V."/>
            <person name="Sharakhov I.V."/>
        </authorList>
    </citation>
    <scope>NUCLEOTIDE SEQUENCE [LARGE SCALE GENOMIC DNA]</scope>
    <source>
        <strain evidence="1 2">ALBI9_A</strain>
    </source>
</reference>
<keyword evidence="2" id="KW-1185">Reference proteome</keyword>